<evidence type="ECO:0000256" key="1">
    <source>
        <dbReference type="SAM" id="Phobius"/>
    </source>
</evidence>
<dbReference type="AlphaFoldDB" id="A0A5C2RZB8"/>
<sequence>MIGHSWSEYVFIRLSILALRSIAPLSILYCCLSGYHGYFLYSRWLGIYAAAEAAFYLLVFLPRTRLLQKAAIHPPLPSRKVREALFAKCFARVHDTDTATGWFFSAPPDGIKRENMVEWLLWALFGSQREGLKKEWVDEIEGYVRKIEKLLGRKMEEGWDQTVRCMKVTLDPVDTVHRPLLWYFIVFIVDTITGITMMRAGFRHYTSGNWTTCFPPRVFTVFSNKAPHPDLIYWLRPHRSATKDPILFLHGIGIGLWPYTPFFRDLVEADPDVGIIAIESLSISMRISNPPLSRPEMLEALTELLDAHNIPRVVVAAHSYGTVVAAHMLHDPTLTKRISAYIFIDPIPFLLQYPSVAYNFVYRQPRTANEWQLWYFASRDPDVARALARHFFWAENILWKEDLVGRDVAVILSGRDQIVDAKEVWQYLTDEEIDKVRFRWEKDRLKVLYYPDIDHAQVFDTKERRQPIVEIAQEFSARTKN</sequence>
<keyword evidence="3" id="KW-0378">Hydrolase</keyword>
<feature type="transmembrane region" description="Helical" evidence="1">
    <location>
        <begin position="12"/>
        <end position="35"/>
    </location>
</feature>
<evidence type="ECO:0000313" key="3">
    <source>
        <dbReference type="EMBL" id="RPD56422.1"/>
    </source>
</evidence>
<dbReference type="InterPro" id="IPR000073">
    <property type="entry name" value="AB_hydrolase_1"/>
</dbReference>
<dbReference type="PANTHER" id="PTHR37471">
    <property type="entry name" value="UNNAMED PRODUCT"/>
    <property type="match status" value="1"/>
</dbReference>
<organism evidence="3 4">
    <name type="scientific">Lentinus tigrinus ALCF2SS1-6</name>
    <dbReference type="NCBI Taxonomy" id="1328759"/>
    <lineage>
        <taxon>Eukaryota</taxon>
        <taxon>Fungi</taxon>
        <taxon>Dikarya</taxon>
        <taxon>Basidiomycota</taxon>
        <taxon>Agaricomycotina</taxon>
        <taxon>Agaricomycetes</taxon>
        <taxon>Polyporales</taxon>
        <taxon>Polyporaceae</taxon>
        <taxon>Lentinus</taxon>
    </lineage>
</organism>
<dbReference type="PANTHER" id="PTHR37471:SF1">
    <property type="entry name" value="AB HYDROLASE-1 DOMAIN-CONTAINING PROTEIN"/>
    <property type="match status" value="1"/>
</dbReference>
<accession>A0A5C2RZB8</accession>
<proteinExistence type="predicted"/>
<reference evidence="3" key="1">
    <citation type="journal article" date="2018" name="Genome Biol. Evol.">
        <title>Genomics and development of Lentinus tigrinus, a white-rot wood-decaying mushroom with dimorphic fruiting bodies.</title>
        <authorList>
            <person name="Wu B."/>
            <person name="Xu Z."/>
            <person name="Knudson A."/>
            <person name="Carlson A."/>
            <person name="Chen N."/>
            <person name="Kovaka S."/>
            <person name="LaButti K."/>
            <person name="Lipzen A."/>
            <person name="Pennachio C."/>
            <person name="Riley R."/>
            <person name="Schakwitz W."/>
            <person name="Umezawa K."/>
            <person name="Ohm R.A."/>
            <person name="Grigoriev I.V."/>
            <person name="Nagy L.G."/>
            <person name="Gibbons J."/>
            <person name="Hibbett D."/>
        </authorList>
    </citation>
    <scope>NUCLEOTIDE SEQUENCE [LARGE SCALE GENOMIC DNA]</scope>
    <source>
        <strain evidence="3">ALCF2SS1-6</strain>
    </source>
</reference>
<gene>
    <name evidence="3" type="ORF">L227DRAFT_588090</name>
</gene>
<feature type="transmembrane region" description="Helical" evidence="1">
    <location>
        <begin position="41"/>
        <end position="61"/>
    </location>
</feature>
<dbReference type="Proteomes" id="UP000313359">
    <property type="component" value="Unassembled WGS sequence"/>
</dbReference>
<name>A0A5C2RZB8_9APHY</name>
<evidence type="ECO:0000313" key="4">
    <source>
        <dbReference type="Proteomes" id="UP000313359"/>
    </source>
</evidence>
<keyword evidence="4" id="KW-1185">Reference proteome</keyword>
<keyword evidence="1" id="KW-0472">Membrane</keyword>
<dbReference type="EMBL" id="ML122288">
    <property type="protein sequence ID" value="RPD56422.1"/>
    <property type="molecule type" value="Genomic_DNA"/>
</dbReference>
<evidence type="ECO:0000259" key="2">
    <source>
        <dbReference type="Pfam" id="PF12697"/>
    </source>
</evidence>
<keyword evidence="1" id="KW-0812">Transmembrane</keyword>
<feature type="domain" description="AB hydrolase-1" evidence="2">
    <location>
        <begin position="246"/>
        <end position="420"/>
    </location>
</feature>
<dbReference type="Gene3D" id="3.40.50.1820">
    <property type="entry name" value="alpha/beta hydrolase"/>
    <property type="match status" value="1"/>
</dbReference>
<feature type="transmembrane region" description="Helical" evidence="1">
    <location>
        <begin position="180"/>
        <end position="202"/>
    </location>
</feature>
<keyword evidence="1" id="KW-1133">Transmembrane helix</keyword>
<dbReference type="Pfam" id="PF12697">
    <property type="entry name" value="Abhydrolase_6"/>
    <property type="match status" value="1"/>
</dbReference>
<dbReference type="InterPro" id="IPR029058">
    <property type="entry name" value="AB_hydrolase_fold"/>
</dbReference>
<dbReference type="STRING" id="1328759.A0A5C2RZB8"/>
<dbReference type="OrthoDB" id="6431331at2759"/>
<dbReference type="GO" id="GO:0016787">
    <property type="term" value="F:hydrolase activity"/>
    <property type="evidence" value="ECO:0007669"/>
    <property type="project" value="UniProtKB-KW"/>
</dbReference>
<protein>
    <submittedName>
        <fullName evidence="3">Alpha/beta-hydrolase</fullName>
    </submittedName>
</protein>
<dbReference type="SUPFAM" id="SSF53474">
    <property type="entry name" value="alpha/beta-Hydrolases"/>
    <property type="match status" value="1"/>
</dbReference>